<proteinExistence type="predicted"/>
<sequence length="446" mass="47445">MALVEPGMAELQDIELQDIEIVNARLVDPATGRDGRGSILIRAGAIADVNWGEAAPSGGEGVRRIDARGLVLAPGLVDLRAFLGEPGAEFRETLSTGSQAAAAGGVTTVVCRPDTDPPIDDPAIIDFIKRRARDKAIVNVLPSAALTKGLRGKEITEFGLLLEAGAVAFGDGARALRNPQVMRRAMIYGRDFDALIMNHVEDPDLRGSGVMNEGEFASRRGLPGIPLEAETIMLERDIRLARATGVRYHAAMISCAESVELVRRAKAEGVRVTCGVSINNLTLNENDVGDYRTFCKVSPPLRHEDERLAMVAALAEGVIDVVVSDHDPQDVETKRQPFAEAADGALGIETLLPAALRMVQAGQIELAPLLAALSTRPAALLGLACGRLATGAPADLMLLDPDAPHVVDKRKLKSRAKNSPFDEARLEGLVQVTFVGGRVVYEAQAS</sequence>
<dbReference type="NCBIfam" id="TIGR00857">
    <property type="entry name" value="pyrC_multi"/>
    <property type="match status" value="1"/>
</dbReference>
<gene>
    <name evidence="3" type="ORF">SAMN04488115_11368</name>
</gene>
<name>A0A1H6CZZ6_9HYPH</name>
<dbReference type="GO" id="GO:0046872">
    <property type="term" value="F:metal ion binding"/>
    <property type="evidence" value="ECO:0007669"/>
    <property type="project" value="InterPro"/>
</dbReference>
<dbReference type="GO" id="GO:0006145">
    <property type="term" value="P:purine nucleobase catabolic process"/>
    <property type="evidence" value="ECO:0007669"/>
    <property type="project" value="TreeGrafter"/>
</dbReference>
<dbReference type="AlphaFoldDB" id="A0A1H6CZZ6"/>
<evidence type="ECO:0000259" key="2">
    <source>
        <dbReference type="Pfam" id="PF12890"/>
    </source>
</evidence>
<dbReference type="GO" id="GO:0006221">
    <property type="term" value="P:pyrimidine nucleotide biosynthetic process"/>
    <property type="evidence" value="ECO:0007669"/>
    <property type="project" value="UniProtKB-KW"/>
</dbReference>
<dbReference type="Proteomes" id="UP000236743">
    <property type="component" value="Unassembled WGS sequence"/>
</dbReference>
<dbReference type="InterPro" id="IPR011059">
    <property type="entry name" value="Metal-dep_hydrolase_composite"/>
</dbReference>
<dbReference type="InterPro" id="IPR050138">
    <property type="entry name" value="DHOase/Allantoinase_Hydrolase"/>
</dbReference>
<evidence type="ECO:0000313" key="4">
    <source>
        <dbReference type="Proteomes" id="UP000236743"/>
    </source>
</evidence>
<dbReference type="SUPFAM" id="SSF51556">
    <property type="entry name" value="Metallo-dependent hydrolases"/>
    <property type="match status" value="1"/>
</dbReference>
<dbReference type="GO" id="GO:0004151">
    <property type="term" value="F:dihydroorotase activity"/>
    <property type="evidence" value="ECO:0007669"/>
    <property type="project" value="InterPro"/>
</dbReference>
<keyword evidence="1" id="KW-0665">Pyrimidine biosynthesis</keyword>
<dbReference type="CDD" id="cd01317">
    <property type="entry name" value="DHOase_IIa"/>
    <property type="match status" value="1"/>
</dbReference>
<accession>A0A1H6CZZ6</accession>
<organism evidence="3 4">
    <name type="scientific">Bosea lathyri</name>
    <dbReference type="NCBI Taxonomy" id="1036778"/>
    <lineage>
        <taxon>Bacteria</taxon>
        <taxon>Pseudomonadati</taxon>
        <taxon>Pseudomonadota</taxon>
        <taxon>Alphaproteobacteria</taxon>
        <taxon>Hyphomicrobiales</taxon>
        <taxon>Boseaceae</taxon>
        <taxon>Bosea</taxon>
    </lineage>
</organism>
<dbReference type="PANTHER" id="PTHR43668:SF2">
    <property type="entry name" value="ALLANTOINASE"/>
    <property type="match status" value="1"/>
</dbReference>
<dbReference type="Gene3D" id="2.30.40.10">
    <property type="entry name" value="Urease, subunit C, domain 1"/>
    <property type="match status" value="1"/>
</dbReference>
<feature type="domain" description="Dihydroorotase catalytic" evidence="2">
    <location>
        <begin position="70"/>
        <end position="258"/>
    </location>
</feature>
<evidence type="ECO:0000313" key="3">
    <source>
        <dbReference type="EMBL" id="SEG77906.1"/>
    </source>
</evidence>
<dbReference type="PANTHER" id="PTHR43668">
    <property type="entry name" value="ALLANTOINASE"/>
    <property type="match status" value="1"/>
</dbReference>
<keyword evidence="4" id="KW-1185">Reference proteome</keyword>
<dbReference type="EMBL" id="FNUY01000013">
    <property type="protein sequence ID" value="SEG77906.1"/>
    <property type="molecule type" value="Genomic_DNA"/>
</dbReference>
<dbReference type="Gene3D" id="3.20.20.140">
    <property type="entry name" value="Metal-dependent hydrolases"/>
    <property type="match status" value="1"/>
</dbReference>
<evidence type="ECO:0000256" key="1">
    <source>
        <dbReference type="ARBA" id="ARBA00022975"/>
    </source>
</evidence>
<protein>
    <submittedName>
        <fullName evidence="3">Dihydroorotase</fullName>
    </submittedName>
</protein>
<dbReference type="GO" id="GO:0005737">
    <property type="term" value="C:cytoplasm"/>
    <property type="evidence" value="ECO:0007669"/>
    <property type="project" value="TreeGrafter"/>
</dbReference>
<dbReference type="InterPro" id="IPR024403">
    <property type="entry name" value="DHOase_cat"/>
</dbReference>
<dbReference type="SUPFAM" id="SSF51338">
    <property type="entry name" value="Composite domain of metallo-dependent hydrolases"/>
    <property type="match status" value="1"/>
</dbReference>
<dbReference type="Pfam" id="PF12890">
    <property type="entry name" value="DHOase"/>
    <property type="match status" value="1"/>
</dbReference>
<dbReference type="InterPro" id="IPR032466">
    <property type="entry name" value="Metal_Hydrolase"/>
</dbReference>
<reference evidence="3 4" key="1">
    <citation type="submission" date="2016-10" db="EMBL/GenBank/DDBJ databases">
        <authorList>
            <person name="de Groot N.N."/>
        </authorList>
    </citation>
    <scope>NUCLEOTIDE SEQUENCE [LARGE SCALE GENOMIC DNA]</scope>
    <source>
        <strain evidence="3 4">DSM 26656</strain>
    </source>
</reference>
<dbReference type="GO" id="GO:0004038">
    <property type="term" value="F:allantoinase activity"/>
    <property type="evidence" value="ECO:0007669"/>
    <property type="project" value="TreeGrafter"/>
</dbReference>
<dbReference type="InterPro" id="IPR004722">
    <property type="entry name" value="DHOase"/>
</dbReference>